<feature type="transmembrane region" description="Helical" evidence="2">
    <location>
        <begin position="57"/>
        <end position="77"/>
    </location>
</feature>
<dbReference type="KEGG" id="snk:CP967_20560"/>
<feature type="transmembrane region" description="Helical" evidence="2">
    <location>
        <begin position="20"/>
        <end position="45"/>
    </location>
</feature>
<name>A0A5J6FCE6_9ACTN</name>
<protein>
    <recommendedName>
        <fullName evidence="5">Integral membrane protein</fullName>
    </recommendedName>
</protein>
<evidence type="ECO:0000256" key="2">
    <source>
        <dbReference type="SAM" id="Phobius"/>
    </source>
</evidence>
<keyword evidence="4" id="KW-1185">Reference proteome</keyword>
<gene>
    <name evidence="3" type="ORF">CP967_20560</name>
</gene>
<feature type="transmembrane region" description="Helical" evidence="2">
    <location>
        <begin position="89"/>
        <end position="109"/>
    </location>
</feature>
<feature type="region of interest" description="Disordered" evidence="1">
    <location>
        <begin position="137"/>
        <end position="175"/>
    </location>
</feature>
<evidence type="ECO:0008006" key="5">
    <source>
        <dbReference type="Google" id="ProtNLM"/>
    </source>
</evidence>
<sequence length="197" mass="21587">MHGYGYPPQRPPAYTPPPRTLVALRVIFVLLTLMSCGFASWASLLRLALVTRRALDWVLMAVVIALNTAMLAYMFTIPEDQPELTDGQALLFLGWMFCSVGGTVTYYLWAEIRHFAVRRGLPAPVAYPGPLPPQGHSAVTVPGHGYPPAAPAPPPRAVPAPAPPPRPVTPYPPQRLDQVRAELDELSDYLRKEGGDR</sequence>
<dbReference type="EMBL" id="CP023702">
    <property type="protein sequence ID" value="QEU74068.1"/>
    <property type="molecule type" value="Genomic_DNA"/>
</dbReference>
<dbReference type="OrthoDB" id="3874249at2"/>
<evidence type="ECO:0000313" key="3">
    <source>
        <dbReference type="EMBL" id="QEU74068.1"/>
    </source>
</evidence>
<keyword evidence="2" id="KW-1133">Transmembrane helix</keyword>
<organism evidence="3 4">
    <name type="scientific">Streptomyces nitrosporeus</name>
    <dbReference type="NCBI Taxonomy" id="28894"/>
    <lineage>
        <taxon>Bacteria</taxon>
        <taxon>Bacillati</taxon>
        <taxon>Actinomycetota</taxon>
        <taxon>Actinomycetes</taxon>
        <taxon>Kitasatosporales</taxon>
        <taxon>Streptomycetaceae</taxon>
        <taxon>Streptomyces</taxon>
    </lineage>
</organism>
<dbReference type="Proteomes" id="UP000326178">
    <property type="component" value="Chromosome"/>
</dbReference>
<keyword evidence="2" id="KW-0472">Membrane</keyword>
<proteinExistence type="predicted"/>
<keyword evidence="2" id="KW-0812">Transmembrane</keyword>
<evidence type="ECO:0000256" key="1">
    <source>
        <dbReference type="SAM" id="MobiDB-lite"/>
    </source>
</evidence>
<evidence type="ECO:0000313" key="4">
    <source>
        <dbReference type="Proteomes" id="UP000326178"/>
    </source>
</evidence>
<dbReference type="AlphaFoldDB" id="A0A5J6FCE6"/>
<dbReference type="RefSeq" id="WP_150489363.1">
    <property type="nucleotide sequence ID" value="NZ_BMUV01000008.1"/>
</dbReference>
<reference evidence="3 4" key="1">
    <citation type="submission" date="2017-09" db="EMBL/GenBank/DDBJ databases">
        <authorList>
            <person name="Lee N."/>
            <person name="Cho B.-K."/>
        </authorList>
    </citation>
    <scope>NUCLEOTIDE SEQUENCE [LARGE SCALE GENOMIC DNA]</scope>
    <source>
        <strain evidence="3 4">ATCC 12769</strain>
    </source>
</reference>
<feature type="compositionally biased region" description="Pro residues" evidence="1">
    <location>
        <begin position="148"/>
        <end position="173"/>
    </location>
</feature>
<accession>A0A5J6FCE6</accession>